<evidence type="ECO:0000313" key="2">
    <source>
        <dbReference type="Proteomes" id="UP001055247"/>
    </source>
</evidence>
<gene>
    <name evidence="1" type="ORF">BHAOGJBA_5965</name>
</gene>
<dbReference type="RefSeq" id="WP_156453734.1">
    <property type="nucleotide sequence ID" value="NZ_BPQO01000044.1"/>
</dbReference>
<name>A0AAV4ZXL7_9HYPH</name>
<accession>A0AAV4ZXL7</accession>
<evidence type="ECO:0000313" key="1">
    <source>
        <dbReference type="EMBL" id="GJD92411.1"/>
    </source>
</evidence>
<reference evidence="1" key="1">
    <citation type="journal article" date="2016" name="Front. Microbiol.">
        <title>Genome Sequence of the Piezophilic, Mesophilic Sulfate-Reducing Bacterium Desulfovibrio indicus J2T.</title>
        <authorList>
            <person name="Cao J."/>
            <person name="Maignien L."/>
            <person name="Shao Z."/>
            <person name="Alain K."/>
            <person name="Jebbar M."/>
        </authorList>
    </citation>
    <scope>NUCLEOTIDE SEQUENCE</scope>
    <source>
        <strain evidence="1">DSM 16372</strain>
    </source>
</reference>
<reference evidence="1" key="2">
    <citation type="submission" date="2021-08" db="EMBL/GenBank/DDBJ databases">
        <authorList>
            <person name="Tani A."/>
            <person name="Ola A."/>
            <person name="Ogura Y."/>
            <person name="Katsura K."/>
            <person name="Hayashi T."/>
        </authorList>
    </citation>
    <scope>NUCLEOTIDE SEQUENCE</scope>
    <source>
        <strain evidence="1">DSM 16372</strain>
    </source>
</reference>
<keyword evidence="2" id="KW-1185">Reference proteome</keyword>
<dbReference type="EMBL" id="BPQO01000044">
    <property type="protein sequence ID" value="GJD92411.1"/>
    <property type="molecule type" value="Genomic_DNA"/>
</dbReference>
<comment type="caution">
    <text evidence="1">The sequence shown here is derived from an EMBL/GenBank/DDBJ whole genome shotgun (WGS) entry which is preliminary data.</text>
</comment>
<dbReference type="AlphaFoldDB" id="A0AAV4ZXL7"/>
<sequence length="69" mass="7969">MAACGPSETIETLYRNSLLDENARIHVATFDAAESRAYNQENCRQAQELFQAQPGVRTRFWCEAGRYRR</sequence>
<dbReference type="Proteomes" id="UP001055247">
    <property type="component" value="Unassembled WGS sequence"/>
</dbReference>
<organism evidence="1 2">
    <name type="scientific">Methylobacterium hispanicum</name>
    <dbReference type="NCBI Taxonomy" id="270350"/>
    <lineage>
        <taxon>Bacteria</taxon>
        <taxon>Pseudomonadati</taxon>
        <taxon>Pseudomonadota</taxon>
        <taxon>Alphaproteobacteria</taxon>
        <taxon>Hyphomicrobiales</taxon>
        <taxon>Methylobacteriaceae</taxon>
        <taxon>Methylobacterium</taxon>
    </lineage>
</organism>
<protein>
    <submittedName>
        <fullName evidence="1">Uncharacterized protein</fullName>
    </submittedName>
</protein>
<proteinExistence type="predicted"/>